<evidence type="ECO:0000313" key="8">
    <source>
        <dbReference type="Proteomes" id="UP000805614"/>
    </source>
</evidence>
<dbReference type="InterPro" id="IPR011701">
    <property type="entry name" value="MFS"/>
</dbReference>
<feature type="transmembrane region" description="Helical" evidence="5">
    <location>
        <begin position="270"/>
        <end position="292"/>
    </location>
</feature>
<dbReference type="Gene3D" id="1.20.1250.20">
    <property type="entry name" value="MFS general substrate transporter like domains"/>
    <property type="match status" value="1"/>
</dbReference>
<proteinExistence type="predicted"/>
<reference evidence="7 8" key="1">
    <citation type="submission" date="2020-06" db="EMBL/GenBank/DDBJ databases">
        <title>Actinomadura xiongansis sp. nov., isolated from soil of Baiyangdian.</title>
        <authorList>
            <person name="Zhang X."/>
        </authorList>
    </citation>
    <scope>NUCLEOTIDE SEQUENCE [LARGE SCALE GENOMIC DNA]</scope>
    <source>
        <strain evidence="7 8">HBUM206468</strain>
    </source>
</reference>
<feature type="transmembrane region" description="Helical" evidence="5">
    <location>
        <begin position="186"/>
        <end position="204"/>
    </location>
</feature>
<dbReference type="EMBL" id="JABVEC010000039">
    <property type="protein sequence ID" value="MBC6470331.1"/>
    <property type="molecule type" value="Genomic_DNA"/>
</dbReference>
<feature type="transmembrane region" description="Helical" evidence="5">
    <location>
        <begin position="89"/>
        <end position="109"/>
    </location>
</feature>
<dbReference type="InterPro" id="IPR020846">
    <property type="entry name" value="MFS_dom"/>
</dbReference>
<dbReference type="Proteomes" id="UP000805614">
    <property type="component" value="Unassembled WGS sequence"/>
</dbReference>
<name>A0ABR7LZX5_9ACTN</name>
<keyword evidence="4 5" id="KW-0472">Membrane</keyword>
<accession>A0ABR7LZX5</accession>
<feature type="transmembrane region" description="Helical" evidence="5">
    <location>
        <begin position="115"/>
        <end position="136"/>
    </location>
</feature>
<feature type="transmembrane region" description="Helical" evidence="5">
    <location>
        <begin position="22"/>
        <end position="50"/>
    </location>
</feature>
<evidence type="ECO:0000313" key="7">
    <source>
        <dbReference type="EMBL" id="MBC6470331.1"/>
    </source>
</evidence>
<dbReference type="InterPro" id="IPR036259">
    <property type="entry name" value="MFS_trans_sf"/>
</dbReference>
<evidence type="ECO:0000256" key="3">
    <source>
        <dbReference type="ARBA" id="ARBA00022989"/>
    </source>
</evidence>
<feature type="domain" description="Major facilitator superfamily (MFS) profile" evidence="6">
    <location>
        <begin position="237"/>
        <end position="417"/>
    </location>
</feature>
<organism evidence="7 8">
    <name type="scientific">Actinomadura alba</name>
    <dbReference type="NCBI Taxonomy" id="406431"/>
    <lineage>
        <taxon>Bacteria</taxon>
        <taxon>Bacillati</taxon>
        <taxon>Actinomycetota</taxon>
        <taxon>Actinomycetes</taxon>
        <taxon>Streptosporangiales</taxon>
        <taxon>Thermomonosporaceae</taxon>
        <taxon>Actinomadura</taxon>
    </lineage>
</organism>
<dbReference type="Pfam" id="PF07690">
    <property type="entry name" value="MFS_1"/>
    <property type="match status" value="2"/>
</dbReference>
<sequence>MAATGEEMIPTGSRRPSAQRRVLAVLTCTQVLGGIGAGIGVAVTTLLAASLSGSDAIGGVAQTCVVLGAALIAVPIARTAARRGRRPALAFAYSCGTSGALIVMLAAALAWWPLLLFGLLLFGGASAGGLAARYAATDLSRPGRSARDLSIVVWATTVGAIAGPNLAQPADRLGRHLGLAREAGPYLLAAVAFGSAAIVIFALLRPDPLRPDPLRPGAGPVSVPADGGAWGTLRRSSSARTAIAAIVVSHTVMVAVMSMTPVYLNHGHATLTVVGVVISLHIAGMYAFSPIVGWAADRFGRIPVLLFGMAQLGTAATLAATSAPHDVTRLAIALVLLGTGWSCGLVAGSALLTESVPAARRPAIQGLSDLLMNSGAAAGSLAGGAVVAAFSYGALAVVTIALVVPTTTMLVLTRPDK</sequence>
<protein>
    <submittedName>
        <fullName evidence="7">MFS transporter</fullName>
    </submittedName>
</protein>
<dbReference type="PANTHER" id="PTHR23534">
    <property type="entry name" value="MFS PERMEASE"/>
    <property type="match status" value="1"/>
</dbReference>
<keyword evidence="2 5" id="KW-0812">Transmembrane</keyword>
<feature type="transmembrane region" description="Helical" evidence="5">
    <location>
        <begin position="330"/>
        <end position="352"/>
    </location>
</feature>
<feature type="transmembrane region" description="Helical" evidence="5">
    <location>
        <begin position="148"/>
        <end position="166"/>
    </location>
</feature>
<comment type="subcellular location">
    <subcellularLocation>
        <location evidence="1">Cell membrane</location>
        <topology evidence="1">Multi-pass membrane protein</topology>
    </subcellularLocation>
</comment>
<evidence type="ECO:0000259" key="6">
    <source>
        <dbReference type="PROSITE" id="PS50850"/>
    </source>
</evidence>
<keyword evidence="8" id="KW-1185">Reference proteome</keyword>
<evidence type="ECO:0000256" key="4">
    <source>
        <dbReference type="ARBA" id="ARBA00023136"/>
    </source>
</evidence>
<dbReference type="PROSITE" id="PS50850">
    <property type="entry name" value="MFS"/>
    <property type="match status" value="1"/>
</dbReference>
<feature type="transmembrane region" description="Helical" evidence="5">
    <location>
        <begin position="242"/>
        <end position="264"/>
    </location>
</feature>
<feature type="transmembrane region" description="Helical" evidence="5">
    <location>
        <begin position="304"/>
        <end position="324"/>
    </location>
</feature>
<dbReference type="SUPFAM" id="SSF103473">
    <property type="entry name" value="MFS general substrate transporter"/>
    <property type="match status" value="1"/>
</dbReference>
<feature type="transmembrane region" description="Helical" evidence="5">
    <location>
        <begin position="56"/>
        <end position="77"/>
    </location>
</feature>
<dbReference type="PANTHER" id="PTHR23534:SF1">
    <property type="entry name" value="MAJOR FACILITATOR SUPERFAMILY PROTEIN"/>
    <property type="match status" value="1"/>
</dbReference>
<gene>
    <name evidence="7" type="ORF">HKK74_33290</name>
</gene>
<evidence type="ECO:0000256" key="2">
    <source>
        <dbReference type="ARBA" id="ARBA00022692"/>
    </source>
</evidence>
<keyword evidence="3 5" id="KW-1133">Transmembrane helix</keyword>
<evidence type="ECO:0000256" key="1">
    <source>
        <dbReference type="ARBA" id="ARBA00004651"/>
    </source>
</evidence>
<comment type="caution">
    <text evidence="7">The sequence shown here is derived from an EMBL/GenBank/DDBJ whole genome shotgun (WGS) entry which is preliminary data.</text>
</comment>
<evidence type="ECO:0000256" key="5">
    <source>
        <dbReference type="SAM" id="Phobius"/>
    </source>
</evidence>
<feature type="transmembrane region" description="Helical" evidence="5">
    <location>
        <begin position="392"/>
        <end position="412"/>
    </location>
</feature>